<evidence type="ECO:0000313" key="2">
    <source>
        <dbReference type="EMBL" id="CAF0927589.1"/>
    </source>
</evidence>
<comment type="caution">
    <text evidence="2">The sequence shown here is derived from an EMBL/GenBank/DDBJ whole genome shotgun (WGS) entry which is preliminary data.</text>
</comment>
<proteinExistence type="predicted"/>
<dbReference type="AlphaFoldDB" id="A0A814BHE7"/>
<evidence type="ECO:0000313" key="4">
    <source>
        <dbReference type="Proteomes" id="UP000663829"/>
    </source>
</evidence>
<dbReference type="Proteomes" id="UP000663829">
    <property type="component" value="Unassembled WGS sequence"/>
</dbReference>
<dbReference type="EMBL" id="CAJNOQ010001920">
    <property type="protein sequence ID" value="CAF0927589.1"/>
    <property type="molecule type" value="Genomic_DNA"/>
</dbReference>
<accession>A0A814BHE7</accession>
<organism evidence="2 4">
    <name type="scientific">Didymodactylos carnosus</name>
    <dbReference type="NCBI Taxonomy" id="1234261"/>
    <lineage>
        <taxon>Eukaryota</taxon>
        <taxon>Metazoa</taxon>
        <taxon>Spiralia</taxon>
        <taxon>Gnathifera</taxon>
        <taxon>Rotifera</taxon>
        <taxon>Eurotatoria</taxon>
        <taxon>Bdelloidea</taxon>
        <taxon>Philodinida</taxon>
        <taxon>Philodinidae</taxon>
        <taxon>Didymodactylos</taxon>
    </lineage>
</organism>
<evidence type="ECO:0000256" key="1">
    <source>
        <dbReference type="SAM" id="MobiDB-lite"/>
    </source>
</evidence>
<dbReference type="Proteomes" id="UP000681722">
    <property type="component" value="Unassembled WGS sequence"/>
</dbReference>
<feature type="region of interest" description="Disordered" evidence="1">
    <location>
        <begin position="1"/>
        <end position="21"/>
    </location>
</feature>
<keyword evidence="4" id="KW-1185">Reference proteome</keyword>
<evidence type="ECO:0000313" key="3">
    <source>
        <dbReference type="EMBL" id="CAF3706005.1"/>
    </source>
</evidence>
<reference evidence="2" key="1">
    <citation type="submission" date="2021-02" db="EMBL/GenBank/DDBJ databases">
        <authorList>
            <person name="Nowell W R."/>
        </authorList>
    </citation>
    <scope>NUCLEOTIDE SEQUENCE</scope>
</reference>
<sequence length="114" mass="13084">MTDLHPPVTQTLSTPRPSRRDAPHYLLDYGNNDLKIVPASGCTTVSTDEFDVNDGAQLISYKHRHDLINVFSDEFFRSASSFVGVEFRLLDFMPLMKKEISNSRFLKNCLQKCW</sequence>
<gene>
    <name evidence="2" type="ORF">GPM918_LOCUS10004</name>
    <name evidence="3" type="ORF">SRO942_LOCUS10005</name>
</gene>
<dbReference type="EMBL" id="CAJOBC010001920">
    <property type="protein sequence ID" value="CAF3706005.1"/>
    <property type="molecule type" value="Genomic_DNA"/>
</dbReference>
<protein>
    <submittedName>
        <fullName evidence="2">Uncharacterized protein</fullName>
    </submittedName>
</protein>
<name>A0A814BHE7_9BILA</name>